<organism evidence="4 5">
    <name type="scientific">Mola mola</name>
    <name type="common">Ocean sunfish</name>
    <name type="synonym">Tetraodon mola</name>
    <dbReference type="NCBI Taxonomy" id="94237"/>
    <lineage>
        <taxon>Eukaryota</taxon>
        <taxon>Metazoa</taxon>
        <taxon>Chordata</taxon>
        <taxon>Craniata</taxon>
        <taxon>Vertebrata</taxon>
        <taxon>Euteleostomi</taxon>
        <taxon>Actinopterygii</taxon>
        <taxon>Neopterygii</taxon>
        <taxon>Teleostei</taxon>
        <taxon>Neoteleostei</taxon>
        <taxon>Acanthomorphata</taxon>
        <taxon>Eupercaria</taxon>
        <taxon>Tetraodontiformes</taxon>
        <taxon>Molidae</taxon>
        <taxon>Mola</taxon>
    </lineage>
</organism>
<dbReference type="PANTHER" id="PTHR11188:SF135">
    <property type="entry name" value="ARRESTIN DOMAIN CONTAINING 3-LIKE-RELATED"/>
    <property type="match status" value="1"/>
</dbReference>
<dbReference type="Gene3D" id="2.60.40.640">
    <property type="match status" value="2"/>
</dbReference>
<evidence type="ECO:0000259" key="3">
    <source>
        <dbReference type="Pfam" id="PF02752"/>
    </source>
</evidence>
<dbReference type="InterPro" id="IPR050357">
    <property type="entry name" value="Arrestin_domain-protein"/>
</dbReference>
<evidence type="ECO:0000259" key="2">
    <source>
        <dbReference type="Pfam" id="PF00339"/>
    </source>
</evidence>
<reference evidence="4" key="1">
    <citation type="submission" date="2025-08" db="UniProtKB">
        <authorList>
            <consortium name="Ensembl"/>
        </authorList>
    </citation>
    <scope>IDENTIFICATION</scope>
</reference>
<keyword evidence="5" id="KW-1185">Reference proteome</keyword>
<accession>A0A3Q3X732</accession>
<dbReference type="OMA" id="VGINRPW"/>
<dbReference type="STRING" id="94237.ENSMMOP00000024035"/>
<dbReference type="InterPro" id="IPR014756">
    <property type="entry name" value="Ig_E-set"/>
</dbReference>
<dbReference type="InterPro" id="IPR014752">
    <property type="entry name" value="Arrestin-like_C"/>
</dbReference>
<dbReference type="InterPro" id="IPR011021">
    <property type="entry name" value="Arrestin-like_N"/>
</dbReference>
<sequence length="360" mass="40273">MVIGIGWSCIYSYYTIKNFVLNLNAPNGRSTISSGDLVEGHISFDLTKETKITSITVELRGRAHVHWSSGGGKNKRNISSKVDFFKLKSVVLQDNGSMRPPRLLHPGTHVYPFACQLPDFPISFHGVNGEITYNLTVGINRPWHVSKDFVTELKFVKHIDSNQPELGCREKSLCPWYYTHPSIHPSIHPSMEIIMILNTVSSLLGETVKIMCDINNASSRTATLKVKLQQKQAFYAHDKAYKRIVFKNLAFLTAQPISANTSDVHTELMLTIPSSVSHSISNCSILEVDYMIEVGKTDSSYNMLENIHSQIFRLRLFIHPAIHFLPLILCRVARGVAEAYPPILARSRGHPGQVTSSSQG</sequence>
<name>A0A3Q3X732_MOLML</name>
<dbReference type="GO" id="GO:0015031">
    <property type="term" value="P:protein transport"/>
    <property type="evidence" value="ECO:0007669"/>
    <property type="project" value="TreeGrafter"/>
</dbReference>
<proteinExistence type="inferred from homology"/>
<dbReference type="GO" id="GO:0007399">
    <property type="term" value="P:nervous system development"/>
    <property type="evidence" value="ECO:0007669"/>
    <property type="project" value="UniProtKB-ARBA"/>
</dbReference>
<dbReference type="GO" id="GO:0005886">
    <property type="term" value="C:plasma membrane"/>
    <property type="evidence" value="ECO:0007669"/>
    <property type="project" value="TreeGrafter"/>
</dbReference>
<feature type="domain" description="Arrestin-like N-terminal" evidence="2">
    <location>
        <begin position="32"/>
        <end position="162"/>
    </location>
</feature>
<dbReference type="Proteomes" id="UP000261620">
    <property type="component" value="Unplaced"/>
</dbReference>
<dbReference type="InterPro" id="IPR011022">
    <property type="entry name" value="Arrestin_C-like"/>
</dbReference>
<dbReference type="GO" id="GO:0005737">
    <property type="term" value="C:cytoplasm"/>
    <property type="evidence" value="ECO:0007669"/>
    <property type="project" value="TreeGrafter"/>
</dbReference>
<dbReference type="PANTHER" id="PTHR11188">
    <property type="entry name" value="ARRESTIN DOMAIN CONTAINING PROTEIN"/>
    <property type="match status" value="1"/>
</dbReference>
<dbReference type="SUPFAM" id="SSF81296">
    <property type="entry name" value="E set domains"/>
    <property type="match status" value="2"/>
</dbReference>
<dbReference type="AlphaFoldDB" id="A0A3Q3X732"/>
<comment type="similarity">
    <text evidence="1">Belongs to the arrestin family.</text>
</comment>
<evidence type="ECO:0000313" key="5">
    <source>
        <dbReference type="Proteomes" id="UP000261620"/>
    </source>
</evidence>
<evidence type="ECO:0000313" key="4">
    <source>
        <dbReference type="Ensembl" id="ENSMMOP00000024035.1"/>
    </source>
</evidence>
<protein>
    <recommendedName>
        <fullName evidence="6">Arrestin C-terminal-like domain-containing protein</fullName>
    </recommendedName>
</protein>
<dbReference type="Ensembl" id="ENSMMOT00000024437.1">
    <property type="protein sequence ID" value="ENSMMOP00000024035.1"/>
    <property type="gene ID" value="ENSMMOG00000018295.1"/>
</dbReference>
<dbReference type="Pfam" id="PF00339">
    <property type="entry name" value="Arrestin_N"/>
    <property type="match status" value="1"/>
</dbReference>
<evidence type="ECO:0008006" key="6">
    <source>
        <dbReference type="Google" id="ProtNLM"/>
    </source>
</evidence>
<reference evidence="4" key="2">
    <citation type="submission" date="2025-09" db="UniProtKB">
        <authorList>
            <consortium name="Ensembl"/>
        </authorList>
    </citation>
    <scope>IDENTIFICATION</scope>
</reference>
<dbReference type="Pfam" id="PF02752">
    <property type="entry name" value="Arrestin_C"/>
    <property type="match status" value="1"/>
</dbReference>
<evidence type="ECO:0000256" key="1">
    <source>
        <dbReference type="ARBA" id="ARBA00005298"/>
    </source>
</evidence>
<feature type="domain" description="Arrestin C-terminal-like" evidence="3">
    <location>
        <begin position="204"/>
        <end position="294"/>
    </location>
</feature>